<keyword evidence="4" id="KW-0238">DNA-binding</keyword>
<dbReference type="Proteomes" id="UP000016658">
    <property type="component" value="Unassembled WGS sequence"/>
</dbReference>
<dbReference type="PRINTS" id="PR00037">
    <property type="entry name" value="HTHLACR"/>
</dbReference>
<dbReference type="PROSITE" id="PS51000">
    <property type="entry name" value="HTH_DEOR_2"/>
    <property type="match status" value="1"/>
</dbReference>
<dbReference type="InterPro" id="IPR050313">
    <property type="entry name" value="Carb_Metab_HTH_regulators"/>
</dbReference>
<dbReference type="AlphaFoldDB" id="U2R362"/>
<evidence type="ECO:0000256" key="3">
    <source>
        <dbReference type="ARBA" id="ARBA00023015"/>
    </source>
</evidence>
<dbReference type="PROSITE" id="PS00894">
    <property type="entry name" value="HTH_DEOR_1"/>
    <property type="match status" value="1"/>
</dbReference>
<dbReference type="PANTHER" id="PTHR30363:SF4">
    <property type="entry name" value="GLYCEROL-3-PHOSPHATE REGULON REPRESSOR"/>
    <property type="match status" value="1"/>
</dbReference>
<proteinExistence type="predicted"/>
<comment type="caution">
    <text evidence="8">The sequence shown here is derived from an EMBL/GenBank/DDBJ whole genome shotgun (WGS) entry which is preliminary data.</text>
</comment>
<dbReference type="SMART" id="SM01134">
    <property type="entry name" value="DeoRC"/>
    <property type="match status" value="1"/>
</dbReference>
<dbReference type="Gene3D" id="1.10.10.10">
    <property type="entry name" value="Winged helix-like DNA-binding domain superfamily/Winged helix DNA-binding domain"/>
    <property type="match status" value="1"/>
</dbReference>
<dbReference type="InterPro" id="IPR037171">
    <property type="entry name" value="NagB/RpiA_transferase-like"/>
</dbReference>
<dbReference type="PATRIC" id="fig|649755.3.peg.1086"/>
<protein>
    <recommendedName>
        <fullName evidence="1">Lactose phosphotransferase system repressor</fullName>
    </recommendedName>
</protein>
<dbReference type="Pfam" id="PF00455">
    <property type="entry name" value="DeoRC"/>
    <property type="match status" value="1"/>
</dbReference>
<keyword evidence="5" id="KW-0804">Transcription</keyword>
<dbReference type="InterPro" id="IPR001034">
    <property type="entry name" value="DeoR_HTH"/>
</dbReference>
<evidence type="ECO:0000259" key="7">
    <source>
        <dbReference type="PROSITE" id="PS51000"/>
    </source>
</evidence>
<sequence>MKDVYDTFLKGERMNKRQTTILDLLSKSKKIEVSSLALMLNVSQVTIRKDLDALEKSGIIIREHGYAVLNDSDDINTRLAYHYEIKQKIARKAAETIHDGETLMIESGSCCSLLALEIAKTKQEVTLITNSAFIAEYVRRYKNIHVILLGGEYQKESQVMVGPITRNCAQNFYVDKLFIGADGFSVDTGFTGNDYMRAETVRDLAKQAKKVIVVTDSSKFDQVGVVSLMDTKKVSMVYTDKEINRDSENYLKENQVEVIKV</sequence>
<evidence type="ECO:0000256" key="4">
    <source>
        <dbReference type="ARBA" id="ARBA00023125"/>
    </source>
</evidence>
<dbReference type="GO" id="GO:0003700">
    <property type="term" value="F:DNA-binding transcription factor activity"/>
    <property type="evidence" value="ECO:0007669"/>
    <property type="project" value="InterPro"/>
</dbReference>
<comment type="function">
    <text evidence="6">Repressor of the lactose catabolism operon. Galactose-6-phosphate is the inducer.</text>
</comment>
<dbReference type="HOGENOM" id="CLU_060699_0_1_9"/>
<dbReference type="PANTHER" id="PTHR30363">
    <property type="entry name" value="HTH-TYPE TRANSCRIPTIONAL REGULATOR SRLR-RELATED"/>
    <property type="match status" value="1"/>
</dbReference>
<dbReference type="EMBL" id="AWVI01000049">
    <property type="protein sequence ID" value="ERK45117.1"/>
    <property type="molecule type" value="Genomic_DNA"/>
</dbReference>
<evidence type="ECO:0000256" key="2">
    <source>
        <dbReference type="ARBA" id="ARBA00022491"/>
    </source>
</evidence>
<evidence type="ECO:0000256" key="6">
    <source>
        <dbReference type="ARBA" id="ARBA00024937"/>
    </source>
</evidence>
<evidence type="ECO:0000313" key="9">
    <source>
        <dbReference type="Proteomes" id="UP000016658"/>
    </source>
</evidence>
<evidence type="ECO:0000256" key="1">
    <source>
        <dbReference type="ARBA" id="ARBA00021390"/>
    </source>
</evidence>
<evidence type="ECO:0000256" key="5">
    <source>
        <dbReference type="ARBA" id="ARBA00023163"/>
    </source>
</evidence>
<evidence type="ECO:0000313" key="8">
    <source>
        <dbReference type="EMBL" id="ERK45117.1"/>
    </source>
</evidence>
<name>U2R362_9FIRM</name>
<dbReference type="Pfam" id="PF08220">
    <property type="entry name" value="HTH_DeoR"/>
    <property type="match status" value="1"/>
</dbReference>
<keyword evidence="3" id="KW-0805">Transcription regulation</keyword>
<feature type="domain" description="HTH deoR-type" evidence="7">
    <location>
        <begin position="14"/>
        <end position="69"/>
    </location>
</feature>
<organism evidence="8 9">
    <name type="scientific">Faecalitalea cylindroides ATCC 27803</name>
    <dbReference type="NCBI Taxonomy" id="649755"/>
    <lineage>
        <taxon>Bacteria</taxon>
        <taxon>Bacillati</taxon>
        <taxon>Bacillota</taxon>
        <taxon>Erysipelotrichia</taxon>
        <taxon>Erysipelotrichales</taxon>
        <taxon>Erysipelotrichaceae</taxon>
        <taxon>Faecalitalea</taxon>
    </lineage>
</organism>
<keyword evidence="2" id="KW-0678">Repressor</keyword>
<dbReference type="Gene3D" id="3.40.50.1360">
    <property type="match status" value="1"/>
</dbReference>
<dbReference type="InterPro" id="IPR018356">
    <property type="entry name" value="Tscrpt_reg_HTH_DeoR_CS"/>
</dbReference>
<reference evidence="8 9" key="1">
    <citation type="submission" date="2013-06" db="EMBL/GenBank/DDBJ databases">
        <authorList>
            <person name="Weinstock G."/>
            <person name="Sodergren E."/>
            <person name="Lobos E.A."/>
            <person name="Fulton L."/>
            <person name="Fulton R."/>
            <person name="Courtney L."/>
            <person name="Fronick C."/>
            <person name="O'Laughlin M."/>
            <person name="Godfrey J."/>
            <person name="Wilson R.M."/>
            <person name="Miner T."/>
            <person name="Farmer C."/>
            <person name="Delehaunty K."/>
            <person name="Cordes M."/>
            <person name="Minx P."/>
            <person name="Tomlinson C."/>
            <person name="Chen J."/>
            <person name="Wollam A."/>
            <person name="Pepin K.H."/>
            <person name="Bhonagiri V."/>
            <person name="Zhang X."/>
            <person name="Warren W."/>
            <person name="Mitreva M."/>
            <person name="Mardis E.R."/>
            <person name="Wilson R.K."/>
        </authorList>
    </citation>
    <scope>NUCLEOTIDE SEQUENCE [LARGE SCALE GENOMIC DNA]</scope>
    <source>
        <strain evidence="8 9">ATCC 27803</strain>
    </source>
</reference>
<dbReference type="InterPro" id="IPR036390">
    <property type="entry name" value="WH_DNA-bd_sf"/>
</dbReference>
<dbReference type="SUPFAM" id="SSF100950">
    <property type="entry name" value="NagB/RpiA/CoA transferase-like"/>
    <property type="match status" value="1"/>
</dbReference>
<accession>U2R362</accession>
<dbReference type="InterPro" id="IPR036388">
    <property type="entry name" value="WH-like_DNA-bd_sf"/>
</dbReference>
<gene>
    <name evidence="8" type="ORF">HMPREF0367_01174</name>
</gene>
<dbReference type="GO" id="GO:0003677">
    <property type="term" value="F:DNA binding"/>
    <property type="evidence" value="ECO:0007669"/>
    <property type="project" value="UniProtKB-KW"/>
</dbReference>
<dbReference type="InterPro" id="IPR014036">
    <property type="entry name" value="DeoR-like_C"/>
</dbReference>
<dbReference type="SUPFAM" id="SSF46785">
    <property type="entry name" value="Winged helix' DNA-binding domain"/>
    <property type="match status" value="1"/>
</dbReference>
<dbReference type="SMART" id="SM00420">
    <property type="entry name" value="HTH_DEOR"/>
    <property type="match status" value="1"/>
</dbReference>